<evidence type="ECO:0000313" key="1">
    <source>
        <dbReference type="EMBL" id="CAG8532422.1"/>
    </source>
</evidence>
<proteinExistence type="predicted"/>
<reference evidence="1" key="1">
    <citation type="submission" date="2021-06" db="EMBL/GenBank/DDBJ databases">
        <authorList>
            <person name="Kallberg Y."/>
            <person name="Tangrot J."/>
            <person name="Rosling A."/>
        </authorList>
    </citation>
    <scope>NUCLEOTIDE SEQUENCE</scope>
    <source>
        <strain evidence="1">CL356</strain>
    </source>
</reference>
<comment type="caution">
    <text evidence="1">The sequence shown here is derived from an EMBL/GenBank/DDBJ whole genome shotgun (WGS) entry which is preliminary data.</text>
</comment>
<protein>
    <submittedName>
        <fullName evidence="1">4215_t:CDS:1</fullName>
    </submittedName>
</protein>
<organism evidence="1 2">
    <name type="scientific">Acaulospora colombiana</name>
    <dbReference type="NCBI Taxonomy" id="27376"/>
    <lineage>
        <taxon>Eukaryota</taxon>
        <taxon>Fungi</taxon>
        <taxon>Fungi incertae sedis</taxon>
        <taxon>Mucoromycota</taxon>
        <taxon>Glomeromycotina</taxon>
        <taxon>Glomeromycetes</taxon>
        <taxon>Diversisporales</taxon>
        <taxon>Acaulosporaceae</taxon>
        <taxon>Acaulospora</taxon>
    </lineage>
</organism>
<feature type="non-terminal residue" evidence="1">
    <location>
        <position position="638"/>
    </location>
</feature>
<keyword evidence="2" id="KW-1185">Reference proteome</keyword>
<evidence type="ECO:0000313" key="2">
    <source>
        <dbReference type="Proteomes" id="UP000789525"/>
    </source>
</evidence>
<accession>A0ACA9LI31</accession>
<dbReference type="EMBL" id="CAJVPT010006582">
    <property type="protein sequence ID" value="CAG8532422.1"/>
    <property type="molecule type" value="Genomic_DNA"/>
</dbReference>
<name>A0ACA9LI31_9GLOM</name>
<dbReference type="Proteomes" id="UP000789525">
    <property type="component" value="Unassembled WGS sequence"/>
</dbReference>
<sequence>MLQAVSGRIFGRKEPSIREYFVPKWWIWSRANSAIPERFPINKSPSTNITATEEEVVYDLEPMRYPFKVQLIDDLPLRMIAQLEKILGEELVTPHVRHFLVMWKLMTLEEIDGKGDLIIRTTTLWYFVTEAFRIIHPDAHIQIETYGRSKDHRTIMDIRINLNSQPIILTAIMEPSAADVCASNLVELASGNSTSVFEGDLPEKFVGHEAILAKLSYQFMDNWPEGPRWALVYGGNTYVIYLMLPVLVDGIRRCVLMSSGVGYIDDTRCPFPALLLFMTLTAQMSPQNLARTLNIEQPLGYTIISDELGGDSQGVSNPLEAPALCTTRVVYLTTDLDPSGRLPFSRLPLDRLHDSSNGHDLDGNSPTFLLQHLASRNFDIVYRFNEFIVKTYLPRCEGYLENEAKVYQHLAATRASSFIPTFYGHFAYRHIKIIILSDEGPSLESFRELSSKLRTEILEALLEIHKARVVLRDFGPDKKLTSVNPNWSRLFFAREGQVMLGKIRNHLSPFEKEYVLHIDLNELIFELRHEPPRQGRLQFPTGREAAATSIGVALFHGQLPFGYSLLYDVNRLQLLQSNYITRFQGSASTKRYIIWLEVATLLDPIVTSSPNAPYPRRIVLMHRPHAHTILQTLKVPGQ</sequence>
<gene>
    <name evidence="1" type="ORF">ACOLOM_LOCUS4128</name>
</gene>